<evidence type="ECO:0000313" key="2">
    <source>
        <dbReference type="EMBL" id="KAK8862092.1"/>
    </source>
</evidence>
<keyword evidence="3" id="KW-1185">Reference proteome</keyword>
<name>A0ABR2IFI6_9PEZI</name>
<dbReference type="Proteomes" id="UP001390339">
    <property type="component" value="Unassembled WGS sequence"/>
</dbReference>
<feature type="region of interest" description="Disordered" evidence="1">
    <location>
        <begin position="1"/>
        <end position="63"/>
    </location>
</feature>
<reference evidence="2 3" key="1">
    <citation type="journal article" date="2024" name="IMA Fungus">
        <title>Apiospora arundinis, a panoply of carbohydrate-active enzymes and secondary metabolites.</title>
        <authorList>
            <person name="Sorensen T."/>
            <person name="Petersen C."/>
            <person name="Muurmann A.T."/>
            <person name="Christiansen J.V."/>
            <person name="Brundto M.L."/>
            <person name="Overgaard C.K."/>
            <person name="Boysen A.T."/>
            <person name="Wollenberg R.D."/>
            <person name="Larsen T.O."/>
            <person name="Sorensen J.L."/>
            <person name="Nielsen K.L."/>
            <person name="Sondergaard T.E."/>
        </authorList>
    </citation>
    <scope>NUCLEOTIDE SEQUENCE [LARGE SCALE GENOMIC DNA]</scope>
    <source>
        <strain evidence="2 3">AAU 773</strain>
    </source>
</reference>
<accession>A0ABR2IFI6</accession>
<gene>
    <name evidence="2" type="ORF">PGQ11_008327</name>
</gene>
<sequence>MSTSYVSSYYLSPPQSPPVESPQYQQQQPQPQPYLLHQQTQQQQQQQYPYQQQQLQIPQHHDRQKPPLLSVKVIFESGGSGTGNSGSSGRRVSIGFRTAQQAAQYGAVVRSKTIHHTERLACKVQGRYASLRLPSRVTEVVACLAGPLGAGASDRVGGFYFVFSDPVLAQEWQDCLPLWRYVQGSRRKLYVERDVRDEVLHARLGMTAAAAAAAAGGGATLVGGGMENENYHLQAGNLASPVSLLSPSKTTTEEVVTIYSAEGEEVVGTGLMPISKKRRRGSFLDVVRRRINGIGR</sequence>
<organism evidence="2 3">
    <name type="scientific">Apiospora arundinis</name>
    <dbReference type="NCBI Taxonomy" id="335852"/>
    <lineage>
        <taxon>Eukaryota</taxon>
        <taxon>Fungi</taxon>
        <taxon>Dikarya</taxon>
        <taxon>Ascomycota</taxon>
        <taxon>Pezizomycotina</taxon>
        <taxon>Sordariomycetes</taxon>
        <taxon>Xylariomycetidae</taxon>
        <taxon>Amphisphaeriales</taxon>
        <taxon>Apiosporaceae</taxon>
        <taxon>Apiospora</taxon>
    </lineage>
</organism>
<dbReference type="EMBL" id="JAPCWZ010000005">
    <property type="protein sequence ID" value="KAK8862092.1"/>
    <property type="molecule type" value="Genomic_DNA"/>
</dbReference>
<proteinExistence type="predicted"/>
<feature type="compositionally biased region" description="Low complexity" evidence="1">
    <location>
        <begin position="1"/>
        <end position="13"/>
    </location>
</feature>
<evidence type="ECO:0000256" key="1">
    <source>
        <dbReference type="SAM" id="MobiDB-lite"/>
    </source>
</evidence>
<feature type="compositionally biased region" description="Low complexity" evidence="1">
    <location>
        <begin position="21"/>
        <end position="58"/>
    </location>
</feature>
<dbReference type="SUPFAM" id="SSF81995">
    <property type="entry name" value="beta-sandwich domain of Sec23/24"/>
    <property type="match status" value="1"/>
</dbReference>
<evidence type="ECO:0000313" key="3">
    <source>
        <dbReference type="Proteomes" id="UP001390339"/>
    </source>
</evidence>
<comment type="caution">
    <text evidence="2">The sequence shown here is derived from an EMBL/GenBank/DDBJ whole genome shotgun (WGS) entry which is preliminary data.</text>
</comment>
<protein>
    <submittedName>
        <fullName evidence="2">Uncharacterized protein</fullName>
    </submittedName>
</protein>